<feature type="chain" id="PRO_5018999653" description="Lipoprotein" evidence="1">
    <location>
        <begin position="22"/>
        <end position="170"/>
    </location>
</feature>
<accession>A0A437QKM5</accession>
<feature type="signal peptide" evidence="1">
    <location>
        <begin position="1"/>
        <end position="21"/>
    </location>
</feature>
<sequence>MKMRFFIAVAGLLLLSACGSTQEIVRCPDVRVPSETGNLTRFGPGDGRDITDVVMEAQFEEVRGECSVSDDEVQVAALVKITARQGPASNVQQGKFSFFVAVTDRKRNILSRRSVAGTVDFSGNRSRVTFFERLKVDIPKTESQEGNEFLIFMGFDLSRDEVDFNRAQGS</sequence>
<proteinExistence type="predicted"/>
<reference evidence="3" key="1">
    <citation type="submission" date="2019-01" db="EMBL/GenBank/DDBJ databases">
        <title>Gri0909 isolated from a small marine red alga.</title>
        <authorList>
            <person name="Kim J."/>
            <person name="Jeong S.E."/>
            <person name="Jeon C.O."/>
        </authorList>
    </citation>
    <scope>NUCLEOTIDE SEQUENCE [LARGE SCALE GENOMIC DNA]</scope>
    <source>
        <strain evidence="3">Gri0909</strain>
    </source>
</reference>
<gene>
    <name evidence="2" type="ORF">EOI86_19655</name>
</gene>
<evidence type="ECO:0000313" key="3">
    <source>
        <dbReference type="Proteomes" id="UP000287447"/>
    </source>
</evidence>
<dbReference type="OrthoDB" id="8443104at2"/>
<evidence type="ECO:0000313" key="2">
    <source>
        <dbReference type="EMBL" id="RVU35047.1"/>
    </source>
</evidence>
<keyword evidence="3" id="KW-1185">Reference proteome</keyword>
<dbReference type="RefSeq" id="WP_127767368.1">
    <property type="nucleotide sequence ID" value="NZ_SADE01000003.1"/>
</dbReference>
<keyword evidence="1" id="KW-0732">Signal</keyword>
<evidence type="ECO:0000256" key="1">
    <source>
        <dbReference type="SAM" id="SignalP"/>
    </source>
</evidence>
<dbReference type="PROSITE" id="PS51257">
    <property type="entry name" value="PROKAR_LIPOPROTEIN"/>
    <property type="match status" value="1"/>
</dbReference>
<dbReference type="EMBL" id="SADE01000003">
    <property type="protein sequence ID" value="RVU35047.1"/>
    <property type="molecule type" value="Genomic_DNA"/>
</dbReference>
<organism evidence="2 3">
    <name type="scientific">Hwanghaeella grinnelliae</name>
    <dbReference type="NCBI Taxonomy" id="2500179"/>
    <lineage>
        <taxon>Bacteria</taxon>
        <taxon>Pseudomonadati</taxon>
        <taxon>Pseudomonadota</taxon>
        <taxon>Alphaproteobacteria</taxon>
        <taxon>Rhodospirillales</taxon>
        <taxon>Rhodospirillaceae</taxon>
        <taxon>Hwanghaeella</taxon>
    </lineage>
</organism>
<name>A0A437QKM5_9PROT</name>
<comment type="caution">
    <text evidence="2">The sequence shown here is derived from an EMBL/GenBank/DDBJ whole genome shotgun (WGS) entry which is preliminary data.</text>
</comment>
<protein>
    <recommendedName>
        <fullName evidence="4">Lipoprotein</fullName>
    </recommendedName>
</protein>
<evidence type="ECO:0008006" key="4">
    <source>
        <dbReference type="Google" id="ProtNLM"/>
    </source>
</evidence>
<dbReference type="AlphaFoldDB" id="A0A437QKM5"/>
<dbReference type="Proteomes" id="UP000287447">
    <property type="component" value="Unassembled WGS sequence"/>
</dbReference>